<dbReference type="RefSeq" id="WP_123402818.1">
    <property type="nucleotide sequence ID" value="NZ_MOBP01000002.1"/>
</dbReference>
<keyword evidence="2" id="KW-0805">Transcription regulation</keyword>
<dbReference type="InterPro" id="IPR058163">
    <property type="entry name" value="LysR-type_TF_proteobact-type"/>
</dbReference>
<evidence type="ECO:0000256" key="2">
    <source>
        <dbReference type="ARBA" id="ARBA00023015"/>
    </source>
</evidence>
<accession>A0A423KR15</accession>
<dbReference type="InterPro" id="IPR036388">
    <property type="entry name" value="WH-like_DNA-bd_sf"/>
</dbReference>
<dbReference type="InterPro" id="IPR005119">
    <property type="entry name" value="LysR_subst-bd"/>
</dbReference>
<keyword evidence="3" id="KW-0238">DNA-binding</keyword>
<comment type="caution">
    <text evidence="6">The sequence shown here is derived from an EMBL/GenBank/DDBJ whole genome shotgun (WGS) entry which is preliminary data.</text>
</comment>
<dbReference type="FunFam" id="3.40.190.10:FF:000017">
    <property type="entry name" value="Glycine cleavage system transcriptional activator"/>
    <property type="match status" value="1"/>
</dbReference>
<dbReference type="Pfam" id="PF03466">
    <property type="entry name" value="LysR_substrate"/>
    <property type="match status" value="1"/>
</dbReference>
<dbReference type="OrthoDB" id="5526340at2"/>
<sequence length="302" mass="33036">MRAPNHLNALRAFESAARHMSYVRAAEELNVSPAAIGQLVRGLEEAHGVVLFHRSRGGPARLVLTDQALAALPDLQTGFDFLSLAVERLKAEGGATITVTVPPAFADKWLLSRVEGFRALHPSYELRLDTNGKLVDFNTERVDLGIRFGNGHWPGLTATQMMGDEFFPVCSPNLPSAAQPLNSAEDLKHFPLIHDVSMRYATTFPTWRIWLQRAGYDFSDAERGLQINDSAAVIQAAISGSGVALGRSSLVSKDLEAGRLIRPFGDAQSCDFAYYIVQKEGVEPEPAAAAFKHWLLEQVAQN</sequence>
<dbReference type="PANTHER" id="PTHR30537">
    <property type="entry name" value="HTH-TYPE TRANSCRIPTIONAL REGULATOR"/>
    <property type="match status" value="1"/>
</dbReference>
<dbReference type="PROSITE" id="PS50931">
    <property type="entry name" value="HTH_LYSR"/>
    <property type="match status" value="1"/>
</dbReference>
<feature type="domain" description="HTH lysR-type" evidence="5">
    <location>
        <begin position="7"/>
        <end position="65"/>
    </location>
</feature>
<name>A0A423KR15_9PSED</name>
<dbReference type="GO" id="GO:0003700">
    <property type="term" value="F:DNA-binding transcription factor activity"/>
    <property type="evidence" value="ECO:0007669"/>
    <property type="project" value="InterPro"/>
</dbReference>
<evidence type="ECO:0000313" key="6">
    <source>
        <dbReference type="EMBL" id="RON57815.1"/>
    </source>
</evidence>
<dbReference type="InterPro" id="IPR000847">
    <property type="entry name" value="LysR_HTH_N"/>
</dbReference>
<dbReference type="GO" id="GO:0006351">
    <property type="term" value="P:DNA-templated transcription"/>
    <property type="evidence" value="ECO:0007669"/>
    <property type="project" value="TreeGrafter"/>
</dbReference>
<dbReference type="SUPFAM" id="SSF46785">
    <property type="entry name" value="Winged helix' DNA-binding domain"/>
    <property type="match status" value="1"/>
</dbReference>
<organism evidence="6 7">
    <name type="scientific">Pseudomonas frederiksbergensis</name>
    <dbReference type="NCBI Taxonomy" id="104087"/>
    <lineage>
        <taxon>Bacteria</taxon>
        <taxon>Pseudomonadati</taxon>
        <taxon>Pseudomonadota</taxon>
        <taxon>Gammaproteobacteria</taxon>
        <taxon>Pseudomonadales</taxon>
        <taxon>Pseudomonadaceae</taxon>
        <taxon>Pseudomonas</taxon>
    </lineage>
</organism>
<dbReference type="Gene3D" id="3.40.190.10">
    <property type="entry name" value="Periplasmic binding protein-like II"/>
    <property type="match status" value="2"/>
</dbReference>
<protein>
    <submittedName>
        <fullName evidence="6">LysR family transcriptional regulator</fullName>
    </submittedName>
</protein>
<comment type="similarity">
    <text evidence="1">Belongs to the LysR transcriptional regulatory family.</text>
</comment>
<dbReference type="Pfam" id="PF00126">
    <property type="entry name" value="HTH_1"/>
    <property type="match status" value="1"/>
</dbReference>
<evidence type="ECO:0000259" key="5">
    <source>
        <dbReference type="PROSITE" id="PS50931"/>
    </source>
</evidence>
<dbReference type="GO" id="GO:0043565">
    <property type="term" value="F:sequence-specific DNA binding"/>
    <property type="evidence" value="ECO:0007669"/>
    <property type="project" value="TreeGrafter"/>
</dbReference>
<dbReference type="CDD" id="cd08432">
    <property type="entry name" value="PBP2_GcdR_TrpI_HvrB_AmpR_like"/>
    <property type="match status" value="1"/>
</dbReference>
<dbReference type="PANTHER" id="PTHR30537:SF74">
    <property type="entry name" value="HTH-TYPE TRANSCRIPTIONAL REGULATOR TRPI"/>
    <property type="match status" value="1"/>
</dbReference>
<evidence type="ECO:0000313" key="7">
    <source>
        <dbReference type="Proteomes" id="UP000283627"/>
    </source>
</evidence>
<evidence type="ECO:0000256" key="1">
    <source>
        <dbReference type="ARBA" id="ARBA00009437"/>
    </source>
</evidence>
<proteinExistence type="inferred from homology"/>
<dbReference type="SUPFAM" id="SSF53850">
    <property type="entry name" value="Periplasmic binding protein-like II"/>
    <property type="match status" value="1"/>
</dbReference>
<dbReference type="AlphaFoldDB" id="A0A423KR15"/>
<gene>
    <name evidence="6" type="ORF">BK665_02880</name>
</gene>
<dbReference type="EMBL" id="MOBP01000002">
    <property type="protein sequence ID" value="RON57815.1"/>
    <property type="molecule type" value="Genomic_DNA"/>
</dbReference>
<dbReference type="InterPro" id="IPR036390">
    <property type="entry name" value="WH_DNA-bd_sf"/>
</dbReference>
<keyword evidence="4" id="KW-0804">Transcription</keyword>
<evidence type="ECO:0000256" key="4">
    <source>
        <dbReference type="ARBA" id="ARBA00023163"/>
    </source>
</evidence>
<dbReference type="Gene3D" id="1.10.10.10">
    <property type="entry name" value="Winged helix-like DNA-binding domain superfamily/Winged helix DNA-binding domain"/>
    <property type="match status" value="1"/>
</dbReference>
<evidence type="ECO:0000256" key="3">
    <source>
        <dbReference type="ARBA" id="ARBA00023125"/>
    </source>
</evidence>
<reference evidence="6 7" key="1">
    <citation type="submission" date="2016-10" db="EMBL/GenBank/DDBJ databases">
        <title>Comparative genome analysis of multiple Pseudomonas spp. focuses on biocontrol and plant growth promoting traits.</title>
        <authorList>
            <person name="Tao X.-Y."/>
            <person name="Taylor C.G."/>
        </authorList>
    </citation>
    <scope>NUCLEOTIDE SEQUENCE [LARGE SCALE GENOMIC DNA]</scope>
    <source>
        <strain evidence="6 7">39A2</strain>
    </source>
</reference>
<dbReference type="Proteomes" id="UP000283627">
    <property type="component" value="Unassembled WGS sequence"/>
</dbReference>